<evidence type="ECO:0000313" key="6">
    <source>
        <dbReference type="Proteomes" id="UP001183410"/>
    </source>
</evidence>
<keyword evidence="6" id="KW-1185">Reference proteome</keyword>
<dbReference type="Pfam" id="PF25583">
    <property type="entry name" value="WCX"/>
    <property type="match status" value="1"/>
</dbReference>
<keyword evidence="1" id="KW-0805">Transcription regulation</keyword>
<dbReference type="InterPro" id="IPR036388">
    <property type="entry name" value="WH-like_DNA-bd_sf"/>
</dbReference>
<gene>
    <name evidence="5" type="ORF">RM844_30010</name>
</gene>
<keyword evidence="2" id="KW-0238">DNA-binding</keyword>
<dbReference type="InterPro" id="IPR051534">
    <property type="entry name" value="CBASS_pafABC_assoc_protein"/>
</dbReference>
<dbReference type="EMBL" id="JAVREO010000028">
    <property type="protein sequence ID" value="MDT0270515.1"/>
    <property type="molecule type" value="Genomic_DNA"/>
</dbReference>
<dbReference type="PROSITE" id="PS51000">
    <property type="entry name" value="HTH_DEOR_2"/>
    <property type="match status" value="1"/>
</dbReference>
<organism evidence="5 6">
    <name type="scientific">Streptomyces chisholmiae</name>
    <dbReference type="NCBI Taxonomy" id="3075540"/>
    <lineage>
        <taxon>Bacteria</taxon>
        <taxon>Bacillati</taxon>
        <taxon>Actinomycetota</taxon>
        <taxon>Actinomycetes</taxon>
        <taxon>Kitasatosporales</taxon>
        <taxon>Streptomycetaceae</taxon>
        <taxon>Streptomyces</taxon>
    </lineage>
</organism>
<proteinExistence type="predicted"/>
<accession>A0ABU2JZZ7</accession>
<protein>
    <submittedName>
        <fullName evidence="5">YafY family protein</fullName>
    </submittedName>
</protein>
<keyword evidence="3" id="KW-0804">Transcription</keyword>
<dbReference type="Proteomes" id="UP001183410">
    <property type="component" value="Unassembled WGS sequence"/>
</dbReference>
<evidence type="ECO:0000256" key="1">
    <source>
        <dbReference type="ARBA" id="ARBA00023015"/>
    </source>
</evidence>
<name>A0ABU2JZZ7_9ACTN</name>
<evidence type="ECO:0000259" key="4">
    <source>
        <dbReference type="PROSITE" id="PS51000"/>
    </source>
</evidence>
<dbReference type="InterPro" id="IPR036390">
    <property type="entry name" value="WH_DNA-bd_sf"/>
</dbReference>
<dbReference type="Pfam" id="PF08279">
    <property type="entry name" value="HTH_11"/>
    <property type="match status" value="1"/>
</dbReference>
<dbReference type="InterPro" id="IPR026881">
    <property type="entry name" value="WYL_dom"/>
</dbReference>
<dbReference type="InterPro" id="IPR001034">
    <property type="entry name" value="DeoR_HTH"/>
</dbReference>
<dbReference type="Pfam" id="PF13280">
    <property type="entry name" value="WYL"/>
    <property type="match status" value="1"/>
</dbReference>
<dbReference type="PANTHER" id="PTHR34580:SF3">
    <property type="entry name" value="PROTEIN PAFB"/>
    <property type="match status" value="1"/>
</dbReference>
<dbReference type="InterPro" id="IPR013196">
    <property type="entry name" value="HTH_11"/>
</dbReference>
<feature type="domain" description="HTH deoR-type" evidence="4">
    <location>
        <begin position="4"/>
        <end position="59"/>
    </location>
</feature>
<dbReference type="InterPro" id="IPR028349">
    <property type="entry name" value="PafC-like"/>
</dbReference>
<dbReference type="Gene3D" id="1.10.10.10">
    <property type="entry name" value="Winged helix-like DNA-binding domain superfamily/Winged helix DNA-binding domain"/>
    <property type="match status" value="1"/>
</dbReference>
<dbReference type="PROSITE" id="PS52050">
    <property type="entry name" value="WYL"/>
    <property type="match status" value="1"/>
</dbReference>
<dbReference type="PANTHER" id="PTHR34580">
    <property type="match status" value="1"/>
</dbReference>
<reference evidence="6" key="1">
    <citation type="submission" date="2023-07" db="EMBL/GenBank/DDBJ databases">
        <title>30 novel species of actinomycetes from the DSMZ collection.</title>
        <authorList>
            <person name="Nouioui I."/>
        </authorList>
    </citation>
    <scope>NUCLEOTIDE SEQUENCE [LARGE SCALE GENOMIC DNA]</scope>
    <source>
        <strain evidence="6">DSM 44915</strain>
    </source>
</reference>
<sequence>MANTSSRTLRLLSLLQEHRYWPGDELADRLGVSPRTLRRDVDRLRELGYPVEARRGVAGGYQLAAGAALPPLVIDDEEAVALAVGLQTAAQGAVDGLAESSVRVLAKVVRVMPARLRRRVEALRTMTEAVGMAGTGTAGVDPGALTTVALGCRDGERLAFTYTAADARRTERRVEPHRLVCLGRRWYLVAYDLDRADWRTFRVDRLSQPRATGGRFRPRELPAADAAAFVRARLGALPRPHRVEILVNAPAATVRRRVGRWCEVEEITEERCRVLMTVDSLDWPVALLGALDADFRIVQPPELVDRMRRLITHFDQGTSPAE</sequence>
<comment type="caution">
    <text evidence="5">The sequence shown here is derived from an EMBL/GenBank/DDBJ whole genome shotgun (WGS) entry which is preliminary data.</text>
</comment>
<dbReference type="SUPFAM" id="SSF46785">
    <property type="entry name" value="Winged helix' DNA-binding domain"/>
    <property type="match status" value="1"/>
</dbReference>
<dbReference type="RefSeq" id="WP_311670581.1">
    <property type="nucleotide sequence ID" value="NZ_JAVREO010000028.1"/>
</dbReference>
<evidence type="ECO:0000313" key="5">
    <source>
        <dbReference type="EMBL" id="MDT0270515.1"/>
    </source>
</evidence>
<dbReference type="PIRSF" id="PIRSF016838">
    <property type="entry name" value="PafC"/>
    <property type="match status" value="1"/>
</dbReference>
<evidence type="ECO:0000256" key="3">
    <source>
        <dbReference type="ARBA" id="ARBA00023163"/>
    </source>
</evidence>
<evidence type="ECO:0000256" key="2">
    <source>
        <dbReference type="ARBA" id="ARBA00023125"/>
    </source>
</evidence>
<dbReference type="InterPro" id="IPR018356">
    <property type="entry name" value="Tscrpt_reg_HTH_DeoR_CS"/>
</dbReference>
<dbReference type="InterPro" id="IPR057727">
    <property type="entry name" value="WCX_dom"/>
</dbReference>
<dbReference type="PROSITE" id="PS00894">
    <property type="entry name" value="HTH_DEOR_1"/>
    <property type="match status" value="1"/>
</dbReference>